<evidence type="ECO:0000256" key="5">
    <source>
        <dbReference type="ARBA" id="ARBA00022833"/>
    </source>
</evidence>
<evidence type="ECO:0000256" key="4">
    <source>
        <dbReference type="ARBA" id="ARBA00022801"/>
    </source>
</evidence>
<accession>A0A6I4VY61</accession>
<keyword evidence="2 9" id="KW-0479">Metal-binding</keyword>
<dbReference type="Gene3D" id="1.10.1370.30">
    <property type="match status" value="1"/>
</dbReference>
<comment type="similarity">
    <text evidence="10">Belongs to the peptidase M3 family.</text>
</comment>
<evidence type="ECO:0000313" key="12">
    <source>
        <dbReference type="EMBL" id="MXQ55428.1"/>
    </source>
</evidence>
<dbReference type="GO" id="GO:0004222">
    <property type="term" value="F:metalloendopeptidase activity"/>
    <property type="evidence" value="ECO:0007669"/>
    <property type="project" value="InterPro"/>
</dbReference>
<dbReference type="InterPro" id="IPR001548">
    <property type="entry name" value="Peptidase_M2"/>
</dbReference>
<dbReference type="SUPFAM" id="SSF55486">
    <property type="entry name" value="Metalloproteases ('zincins'), catalytic domain"/>
    <property type="match status" value="1"/>
</dbReference>
<evidence type="ECO:0000256" key="2">
    <source>
        <dbReference type="ARBA" id="ARBA00022723"/>
    </source>
</evidence>
<evidence type="ECO:0000256" key="8">
    <source>
        <dbReference type="ARBA" id="ARBA00023180"/>
    </source>
</evidence>
<sequence length="522" mass="61787">MDRFLGDENEKLSSMLLALSEAMWNVNTTGEEKWQKAEMEAEKAYRQYVSNKERFEKLKVLQKESAPDSLNARQVERLYQDAFSNQISPEIIHELVQLSSTLSNQFNTFRAKIDSKEVTENMVRETLLKSTDVTHREKVWHASKQIGKEVEEGLLQLVKLRNKAAQSLGYNDHYEMSFELAELNLEEVFAIFEDLIKQTEEPFRRVKAELDDELRQQYGITDKVLYPWHYHDPFFQEAPSIPGTDLTPQLEGKNIEQLTIDTFSSLGMEIRDLLVKSDLYERPNKNQHAFCLDMDRQGDVRVLCNIQSNQYWLETMLHEFGHAVYDKYVDRKLPFIIRTHAHIFTTEAVAMFFGRMAKEEEWLHKFMGLSKEQLASWMPLQQKMQQRKMLIMARWIMTFVFFERELYRNPDQDLNRLWWKLVKDIQGVEPPNDQDYPHWAAKIHFTIAPVYYQNYLLGELMASQMHYYIQEHVSSEIFTEQTGRFFIEKVFQPGDKTDWRELIQSATGESLNPAYFVKQFVL</sequence>
<organism evidence="12 13">
    <name type="scientific">Shimazuella alba</name>
    <dbReference type="NCBI Taxonomy" id="2690964"/>
    <lineage>
        <taxon>Bacteria</taxon>
        <taxon>Bacillati</taxon>
        <taxon>Bacillota</taxon>
        <taxon>Bacilli</taxon>
        <taxon>Bacillales</taxon>
        <taxon>Thermoactinomycetaceae</taxon>
        <taxon>Shimazuella</taxon>
    </lineage>
</organism>
<reference evidence="12 13" key="1">
    <citation type="submission" date="2019-12" db="EMBL/GenBank/DDBJ databases">
        <title>Whole-genome analyses of novel actinobacteria.</title>
        <authorList>
            <person name="Sahin N."/>
            <person name="Saygin H."/>
        </authorList>
    </citation>
    <scope>NUCLEOTIDE SEQUENCE [LARGE SCALE GENOMIC DNA]</scope>
    <source>
        <strain evidence="12 13">KC615</strain>
    </source>
</reference>
<feature type="binding site" evidence="9">
    <location>
        <position position="347"/>
    </location>
    <ligand>
        <name>Zn(2+)</name>
        <dbReference type="ChEBI" id="CHEBI:29105"/>
        <label>1</label>
        <note>catalytic</note>
    </ligand>
</feature>
<evidence type="ECO:0000256" key="10">
    <source>
        <dbReference type="RuleBase" id="RU003435"/>
    </source>
</evidence>
<dbReference type="InterPro" id="IPR001567">
    <property type="entry name" value="Pept_M3A_M3B_dom"/>
</dbReference>
<keyword evidence="1 10" id="KW-0645">Protease</keyword>
<dbReference type="GO" id="GO:0006508">
    <property type="term" value="P:proteolysis"/>
    <property type="evidence" value="ECO:0007669"/>
    <property type="project" value="UniProtKB-KW"/>
</dbReference>
<evidence type="ECO:0000256" key="1">
    <source>
        <dbReference type="ARBA" id="ARBA00022670"/>
    </source>
</evidence>
<dbReference type="PANTHER" id="PTHR10514">
    <property type="entry name" value="ANGIOTENSIN-CONVERTING ENZYME"/>
    <property type="match status" value="1"/>
</dbReference>
<keyword evidence="7" id="KW-1015">Disulfide bond</keyword>
<feature type="binding site" evidence="9">
    <location>
        <position position="318"/>
    </location>
    <ligand>
        <name>Zn(2+)</name>
        <dbReference type="ChEBI" id="CHEBI:29105"/>
        <label>1</label>
        <note>catalytic</note>
    </ligand>
</feature>
<keyword evidence="5 9" id="KW-0862">Zinc</keyword>
<dbReference type="PANTHER" id="PTHR10514:SF27">
    <property type="entry name" value="ANGIOTENSIN-CONVERTING ENZYME"/>
    <property type="match status" value="1"/>
</dbReference>
<comment type="cofactor">
    <cofactor evidence="10">
        <name>Zn(2+)</name>
        <dbReference type="ChEBI" id="CHEBI:29105"/>
    </cofactor>
    <text evidence="10">Binds 1 zinc ion.</text>
</comment>
<dbReference type="Pfam" id="PF01432">
    <property type="entry name" value="Peptidase_M3"/>
    <property type="match status" value="1"/>
</dbReference>
<name>A0A6I4VY61_9BACL</name>
<keyword evidence="13" id="KW-1185">Reference proteome</keyword>
<evidence type="ECO:0000259" key="11">
    <source>
        <dbReference type="Pfam" id="PF01432"/>
    </source>
</evidence>
<dbReference type="Proteomes" id="UP000430692">
    <property type="component" value="Unassembled WGS sequence"/>
</dbReference>
<keyword evidence="3" id="KW-0732">Signal</keyword>
<evidence type="ECO:0000256" key="6">
    <source>
        <dbReference type="ARBA" id="ARBA00023049"/>
    </source>
</evidence>
<keyword evidence="6 10" id="KW-0482">Metalloprotease</keyword>
<proteinExistence type="inferred from homology"/>
<dbReference type="EMBL" id="WUUL01000014">
    <property type="protein sequence ID" value="MXQ55428.1"/>
    <property type="molecule type" value="Genomic_DNA"/>
</dbReference>
<evidence type="ECO:0000256" key="7">
    <source>
        <dbReference type="ARBA" id="ARBA00023157"/>
    </source>
</evidence>
<dbReference type="GO" id="GO:0046872">
    <property type="term" value="F:metal ion binding"/>
    <property type="evidence" value="ECO:0007669"/>
    <property type="project" value="UniProtKB-UniRule"/>
</dbReference>
<evidence type="ECO:0000256" key="9">
    <source>
        <dbReference type="PIRSR" id="PIRSR601548-3"/>
    </source>
</evidence>
<comment type="caution">
    <text evidence="12">The sequence shown here is derived from an EMBL/GenBank/DDBJ whole genome shotgun (WGS) entry which is preliminary data.</text>
</comment>
<feature type="domain" description="Peptidase M3A/M3B catalytic" evidence="11">
    <location>
        <begin position="127"/>
        <end position="520"/>
    </location>
</feature>
<gene>
    <name evidence="12" type="ORF">GSM42_17235</name>
</gene>
<dbReference type="AlphaFoldDB" id="A0A6I4VY61"/>
<protein>
    <submittedName>
        <fullName evidence="12">Peptidase M3A and M3B thimet/oligopeptidase F</fullName>
    </submittedName>
</protein>
<evidence type="ECO:0000256" key="3">
    <source>
        <dbReference type="ARBA" id="ARBA00022729"/>
    </source>
</evidence>
<dbReference type="RefSeq" id="WP_160802773.1">
    <property type="nucleotide sequence ID" value="NZ_WUUL01000014.1"/>
</dbReference>
<evidence type="ECO:0000313" key="13">
    <source>
        <dbReference type="Proteomes" id="UP000430692"/>
    </source>
</evidence>
<dbReference type="GO" id="GO:0008241">
    <property type="term" value="F:peptidyl-dipeptidase activity"/>
    <property type="evidence" value="ECO:0007669"/>
    <property type="project" value="InterPro"/>
</dbReference>
<keyword evidence="4 10" id="KW-0378">Hydrolase</keyword>
<dbReference type="GO" id="GO:0016020">
    <property type="term" value="C:membrane"/>
    <property type="evidence" value="ECO:0007669"/>
    <property type="project" value="InterPro"/>
</dbReference>
<feature type="binding site" evidence="9">
    <location>
        <position position="322"/>
    </location>
    <ligand>
        <name>Zn(2+)</name>
        <dbReference type="ChEBI" id="CHEBI:29105"/>
        <label>1</label>
        <note>catalytic</note>
    </ligand>
</feature>
<keyword evidence="8" id="KW-0325">Glycoprotein</keyword>